<feature type="compositionally biased region" description="Basic and acidic residues" evidence="1">
    <location>
        <begin position="90"/>
        <end position="107"/>
    </location>
</feature>
<sequence>MTTNDMRLDALPPHTLVVENGQVTPVGKLVIAKVAEDLIAACRQAADPQAALKELPGLIAKHAAEIASRRDHVGSSPLRTPLTGLVGSECLERRPDRGPLTGDRTDGQPDTDDTWPDRLPYTQQHGHNGDHSDALGRAWQRAEVSA</sequence>
<evidence type="ECO:0008006" key="4">
    <source>
        <dbReference type="Google" id="ProtNLM"/>
    </source>
</evidence>
<gene>
    <name evidence="2" type="ORF">ACFYNZ_21380</name>
</gene>
<proteinExistence type="predicted"/>
<comment type="caution">
    <text evidence="2">The sequence shown here is derived from an EMBL/GenBank/DDBJ whole genome shotgun (WGS) entry which is preliminary data.</text>
</comment>
<dbReference type="RefSeq" id="WP_388349303.1">
    <property type="nucleotide sequence ID" value="NZ_JBIAFJ010000019.1"/>
</dbReference>
<reference evidence="2 3" key="1">
    <citation type="submission" date="2024-10" db="EMBL/GenBank/DDBJ databases">
        <title>The Natural Products Discovery Center: Release of the First 8490 Sequenced Strains for Exploring Actinobacteria Biosynthetic Diversity.</title>
        <authorList>
            <person name="Kalkreuter E."/>
            <person name="Kautsar S.A."/>
            <person name="Yang D."/>
            <person name="Bader C.D."/>
            <person name="Teijaro C.N."/>
            <person name="Fluegel L."/>
            <person name="Davis C.M."/>
            <person name="Simpson J.R."/>
            <person name="Lauterbach L."/>
            <person name="Steele A.D."/>
            <person name="Gui C."/>
            <person name="Meng S."/>
            <person name="Li G."/>
            <person name="Viehrig K."/>
            <person name="Ye F."/>
            <person name="Su P."/>
            <person name="Kiefer A.F."/>
            <person name="Nichols A."/>
            <person name="Cepeda A.J."/>
            <person name="Yan W."/>
            <person name="Fan B."/>
            <person name="Jiang Y."/>
            <person name="Adhikari A."/>
            <person name="Zheng C.-J."/>
            <person name="Schuster L."/>
            <person name="Cowan T.M."/>
            <person name="Smanski M.J."/>
            <person name="Chevrette M.G."/>
            <person name="De Carvalho L.P.S."/>
            <person name="Shen B."/>
        </authorList>
    </citation>
    <scope>NUCLEOTIDE SEQUENCE [LARGE SCALE GENOMIC DNA]</scope>
    <source>
        <strain evidence="2 3">NPDC007147</strain>
    </source>
</reference>
<name>A0ABW6KXA3_9ACTN</name>
<keyword evidence="3" id="KW-1185">Reference proteome</keyword>
<accession>A0ABW6KXA3</accession>
<protein>
    <recommendedName>
        <fullName evidence="4">DUF222 domain-containing protein</fullName>
    </recommendedName>
</protein>
<feature type="region of interest" description="Disordered" evidence="1">
    <location>
        <begin position="68"/>
        <end position="146"/>
    </location>
</feature>
<dbReference type="EMBL" id="JBIAFJ010000019">
    <property type="protein sequence ID" value="MFE9172009.1"/>
    <property type="molecule type" value="Genomic_DNA"/>
</dbReference>
<evidence type="ECO:0000313" key="2">
    <source>
        <dbReference type="EMBL" id="MFE9172009.1"/>
    </source>
</evidence>
<evidence type="ECO:0000256" key="1">
    <source>
        <dbReference type="SAM" id="MobiDB-lite"/>
    </source>
</evidence>
<evidence type="ECO:0000313" key="3">
    <source>
        <dbReference type="Proteomes" id="UP001601197"/>
    </source>
</evidence>
<dbReference type="Proteomes" id="UP001601197">
    <property type="component" value="Unassembled WGS sequence"/>
</dbReference>
<organism evidence="2 3">
    <name type="scientific">Streptomyces kebangsaanensis</name>
    <dbReference type="NCBI Taxonomy" id="864058"/>
    <lineage>
        <taxon>Bacteria</taxon>
        <taxon>Bacillati</taxon>
        <taxon>Actinomycetota</taxon>
        <taxon>Actinomycetes</taxon>
        <taxon>Kitasatosporales</taxon>
        <taxon>Streptomycetaceae</taxon>
        <taxon>Streptomyces</taxon>
    </lineage>
</organism>